<feature type="signal peptide" evidence="1">
    <location>
        <begin position="1"/>
        <end position="25"/>
    </location>
</feature>
<keyword evidence="1" id="KW-0732">Signal</keyword>
<comment type="caution">
    <text evidence="2">The sequence shown here is derived from an EMBL/GenBank/DDBJ whole genome shotgun (WGS) entry which is preliminary data.</text>
</comment>
<evidence type="ECO:0008006" key="4">
    <source>
        <dbReference type="Google" id="ProtNLM"/>
    </source>
</evidence>
<gene>
    <name evidence="2" type="ORF">KD146_16200</name>
</gene>
<dbReference type="AlphaFoldDB" id="A0A942EDH2"/>
<dbReference type="EMBL" id="JAGXTP010000003">
    <property type="protein sequence ID" value="MBS3850242.1"/>
    <property type="molecule type" value="Genomic_DNA"/>
</dbReference>
<evidence type="ECO:0000313" key="3">
    <source>
        <dbReference type="Proteomes" id="UP000678281"/>
    </source>
</evidence>
<dbReference type="Proteomes" id="UP000678281">
    <property type="component" value="Unassembled WGS sequence"/>
</dbReference>
<feature type="chain" id="PRO_5037118640" description="DUF2946 domain-containing protein" evidence="1">
    <location>
        <begin position="26"/>
        <end position="107"/>
    </location>
</feature>
<accession>A0A942EDH2</accession>
<evidence type="ECO:0000313" key="2">
    <source>
        <dbReference type="EMBL" id="MBS3850242.1"/>
    </source>
</evidence>
<evidence type="ECO:0000256" key="1">
    <source>
        <dbReference type="SAM" id="SignalP"/>
    </source>
</evidence>
<protein>
    <recommendedName>
        <fullName evidence="4">DUF2946 domain-containing protein</fullName>
    </recommendedName>
</protein>
<organism evidence="2 3">
    <name type="scientific">Devosia litorisediminis</name>
    <dbReference type="NCBI Taxonomy" id="2829817"/>
    <lineage>
        <taxon>Bacteria</taxon>
        <taxon>Pseudomonadati</taxon>
        <taxon>Pseudomonadota</taxon>
        <taxon>Alphaproteobacteria</taxon>
        <taxon>Hyphomicrobiales</taxon>
        <taxon>Devosiaceae</taxon>
        <taxon>Devosia</taxon>
    </lineage>
</organism>
<sequence length="107" mass="10950">MKRLLGIAVLILALVGLSAPSLSVAAGVSGPVWSIEQTSVSAPTPTKLVHCKSLGGKRVLPCHPDQGVITSTLPAIGPTIRPALQQTVLLPPATIGPEAELPPPRRA</sequence>
<reference evidence="2" key="1">
    <citation type="submission" date="2021-04" db="EMBL/GenBank/DDBJ databases">
        <title>Devosia litorisediminis sp. nov., isolated from a sand dune.</title>
        <authorList>
            <person name="Park S."/>
            <person name="Yoon J.-H."/>
        </authorList>
    </citation>
    <scope>NUCLEOTIDE SEQUENCE</scope>
    <source>
        <strain evidence="2">BSSL-BM10</strain>
    </source>
</reference>
<name>A0A942EDH2_9HYPH</name>
<keyword evidence="3" id="KW-1185">Reference proteome</keyword>
<proteinExistence type="predicted"/>
<dbReference type="RefSeq" id="WP_212659870.1">
    <property type="nucleotide sequence ID" value="NZ_JAGXTP010000003.1"/>
</dbReference>